<evidence type="ECO:0000313" key="2">
    <source>
        <dbReference type="EMBL" id="MBE9398583.1"/>
    </source>
</evidence>
<gene>
    <name evidence="2" type="ORF">IOQ59_15100</name>
</gene>
<dbReference type="NCBIfam" id="NF046101">
    <property type="entry name" value="PA3496_fam"/>
    <property type="match status" value="1"/>
</dbReference>
<sequence length="69" mass="8024">MARDMQHDQASDPVEEDFLADGEFASASEVEDARIYKSSSISPSKRRRIEMMQEERELQKALREVFDDD</sequence>
<organism evidence="2 3">
    <name type="scientific">Pontibacterium sinense</name>
    <dbReference type="NCBI Taxonomy" id="2781979"/>
    <lineage>
        <taxon>Bacteria</taxon>
        <taxon>Pseudomonadati</taxon>
        <taxon>Pseudomonadota</taxon>
        <taxon>Gammaproteobacteria</taxon>
        <taxon>Oceanospirillales</taxon>
        <taxon>Oceanospirillaceae</taxon>
        <taxon>Pontibacterium</taxon>
    </lineage>
</organism>
<evidence type="ECO:0000313" key="3">
    <source>
        <dbReference type="Proteomes" id="UP000640333"/>
    </source>
</evidence>
<dbReference type="Proteomes" id="UP000640333">
    <property type="component" value="Unassembled WGS sequence"/>
</dbReference>
<keyword evidence="3" id="KW-1185">Reference proteome</keyword>
<comment type="caution">
    <text evidence="2">The sequence shown here is derived from an EMBL/GenBank/DDBJ whole genome shotgun (WGS) entry which is preliminary data.</text>
</comment>
<dbReference type="EMBL" id="JADEYS010000016">
    <property type="protein sequence ID" value="MBE9398583.1"/>
    <property type="molecule type" value="Genomic_DNA"/>
</dbReference>
<accession>A0A8J7JZB1</accession>
<dbReference type="InterPro" id="IPR058510">
    <property type="entry name" value="DUF8197"/>
</dbReference>
<reference evidence="2" key="1">
    <citation type="submission" date="2020-10" db="EMBL/GenBank/DDBJ databases">
        <title>Bacterium isolated from coastal waters sediment.</title>
        <authorList>
            <person name="Chen R.-J."/>
            <person name="Lu D.-C."/>
            <person name="Zhu K.-L."/>
            <person name="Du Z.-J."/>
        </authorList>
    </citation>
    <scope>NUCLEOTIDE SEQUENCE</scope>
    <source>
        <strain evidence="2">N1Y112</strain>
    </source>
</reference>
<name>A0A8J7JZB1_9GAMM</name>
<protein>
    <submittedName>
        <fullName evidence="2">Uncharacterized protein</fullName>
    </submittedName>
</protein>
<dbReference type="RefSeq" id="WP_193954219.1">
    <property type="nucleotide sequence ID" value="NZ_JADEYS010000016.1"/>
</dbReference>
<proteinExistence type="predicted"/>
<evidence type="ECO:0000256" key="1">
    <source>
        <dbReference type="SAM" id="MobiDB-lite"/>
    </source>
</evidence>
<dbReference type="Pfam" id="PF26620">
    <property type="entry name" value="DUF8197"/>
    <property type="match status" value="1"/>
</dbReference>
<dbReference type="AlphaFoldDB" id="A0A8J7JZB1"/>
<dbReference type="InterPro" id="IPR058059">
    <property type="entry name" value="PA3496-like"/>
</dbReference>
<feature type="region of interest" description="Disordered" evidence="1">
    <location>
        <begin position="31"/>
        <end position="50"/>
    </location>
</feature>